<keyword evidence="4 7" id="KW-0812">Transmembrane</keyword>
<keyword evidence="6 7" id="KW-0472">Membrane</keyword>
<dbReference type="Pfam" id="PF07690">
    <property type="entry name" value="MFS_1"/>
    <property type="match status" value="1"/>
</dbReference>
<sequence>MQKNKRKQLLFLTAVSSGVILNPLNSSMISLALHQIQQHFHVSFSTVSWLISIYYLSSAIGQPIMGRIGDIMDRKKLFLGGLVLVFISAMSAPIAPNFIVLIVMRLIQSFGSSAIYPAGISLVRKHIHEKQATALSILALCTSATTALGPTIGGFMMGIGGWQATFSVNIPIIIISFLLAWYALPSDPPKMKVSFAKLLQKNDIIGILLFIMMMISILYFLLSMKISIHPISGILGIIFLFVFIAWELKIRNPFIDVNFFRSHPQLSFVHIQFILLNIYNYSFFYGLPMYFQTLFHFDVKTSGLFMLLLSGFSMLAAPITGIVVDRIGTHKPLMLGTAFMIIPSLLLTILAVDTSIYMLGFVLILIGISYGISNVVLQAAMLERTSPDMIATSSGLFQTSRYIGAMLSSIVLNYIFGVTISAVHLQELGKMLVVISMICHMICYLERKRIFVQR</sequence>
<comment type="subcellular location">
    <subcellularLocation>
        <location evidence="1">Cell membrane</location>
        <topology evidence="1">Multi-pass membrane protein</topology>
    </subcellularLocation>
</comment>
<dbReference type="PANTHER" id="PTHR42718:SF46">
    <property type="entry name" value="BLR6921 PROTEIN"/>
    <property type="match status" value="1"/>
</dbReference>
<keyword evidence="5 7" id="KW-1133">Transmembrane helix</keyword>
<feature type="domain" description="Major facilitator superfamily (MFS) profile" evidence="8">
    <location>
        <begin position="11"/>
        <end position="448"/>
    </location>
</feature>
<evidence type="ECO:0000313" key="10">
    <source>
        <dbReference type="Proteomes" id="UP000321735"/>
    </source>
</evidence>
<feature type="transmembrane region" description="Helical" evidence="7">
    <location>
        <begin position="266"/>
        <end position="284"/>
    </location>
</feature>
<proteinExistence type="predicted"/>
<dbReference type="EMBL" id="CP031778">
    <property type="protein sequence ID" value="QDZ77110.1"/>
    <property type="molecule type" value="Genomic_DNA"/>
</dbReference>
<dbReference type="PROSITE" id="PS50850">
    <property type="entry name" value="MFS"/>
    <property type="match status" value="1"/>
</dbReference>
<feature type="transmembrane region" description="Helical" evidence="7">
    <location>
        <begin position="228"/>
        <end position="246"/>
    </location>
</feature>
<reference evidence="9 10" key="1">
    <citation type="journal article" date="2019" name="Ecotoxicol. Environ. Saf.">
        <title>Microbial characterization of heavy metal resistant bacterial strains isolated from an electroplating wastewater treatment plant.</title>
        <authorList>
            <person name="Cai X."/>
            <person name="Zheng X."/>
            <person name="Zhang D."/>
            <person name="Iqbal W."/>
            <person name="Liu C."/>
            <person name="Yang B."/>
            <person name="Zhao X."/>
            <person name="Lu X."/>
            <person name="Mao Y."/>
        </authorList>
    </citation>
    <scope>NUCLEOTIDE SEQUENCE [LARGE SCALE GENOMIC DNA]</scope>
    <source>
        <strain evidence="9 10">Co1-1</strain>
    </source>
</reference>
<gene>
    <name evidence="9" type="ORF">D0437_30710</name>
</gene>
<evidence type="ECO:0000256" key="1">
    <source>
        <dbReference type="ARBA" id="ARBA00004651"/>
    </source>
</evidence>
<evidence type="ECO:0000256" key="6">
    <source>
        <dbReference type="ARBA" id="ARBA00023136"/>
    </source>
</evidence>
<feature type="transmembrane region" description="Helical" evidence="7">
    <location>
        <begin position="102"/>
        <end position="123"/>
    </location>
</feature>
<protein>
    <submittedName>
        <fullName evidence="9">MFS transporter</fullName>
    </submittedName>
</protein>
<dbReference type="InterPro" id="IPR036259">
    <property type="entry name" value="MFS_trans_sf"/>
</dbReference>
<dbReference type="GO" id="GO:0005886">
    <property type="term" value="C:plasma membrane"/>
    <property type="evidence" value="ECO:0007669"/>
    <property type="project" value="UniProtKB-SubCell"/>
</dbReference>
<dbReference type="Proteomes" id="UP000321735">
    <property type="component" value="Chromosome"/>
</dbReference>
<feature type="transmembrane region" description="Helical" evidence="7">
    <location>
        <begin position="77"/>
        <end position="96"/>
    </location>
</feature>
<feature type="transmembrane region" description="Helical" evidence="7">
    <location>
        <begin position="358"/>
        <end position="381"/>
    </location>
</feature>
<dbReference type="CDD" id="cd17321">
    <property type="entry name" value="MFS_MMR_MDR_like"/>
    <property type="match status" value="1"/>
</dbReference>
<feature type="transmembrane region" description="Helical" evidence="7">
    <location>
        <begin position="204"/>
        <end position="222"/>
    </location>
</feature>
<dbReference type="PANTHER" id="PTHR42718">
    <property type="entry name" value="MAJOR FACILITATOR SUPERFAMILY MULTIDRUG TRANSPORTER MFSC"/>
    <property type="match status" value="1"/>
</dbReference>
<feature type="transmembrane region" description="Helical" evidence="7">
    <location>
        <begin position="135"/>
        <end position="160"/>
    </location>
</feature>
<evidence type="ECO:0000259" key="8">
    <source>
        <dbReference type="PROSITE" id="PS50850"/>
    </source>
</evidence>
<keyword evidence="3" id="KW-1003">Cell membrane</keyword>
<feature type="transmembrane region" description="Helical" evidence="7">
    <location>
        <begin position="304"/>
        <end position="324"/>
    </location>
</feature>
<feature type="transmembrane region" description="Helical" evidence="7">
    <location>
        <begin position="166"/>
        <end position="184"/>
    </location>
</feature>
<evidence type="ECO:0000313" key="9">
    <source>
        <dbReference type="EMBL" id="QDZ77110.1"/>
    </source>
</evidence>
<feature type="transmembrane region" description="Helical" evidence="7">
    <location>
        <begin position="333"/>
        <end position="352"/>
    </location>
</feature>
<name>A0A9X7QN12_BACCE</name>
<dbReference type="GO" id="GO:0022857">
    <property type="term" value="F:transmembrane transporter activity"/>
    <property type="evidence" value="ECO:0007669"/>
    <property type="project" value="InterPro"/>
</dbReference>
<evidence type="ECO:0000256" key="4">
    <source>
        <dbReference type="ARBA" id="ARBA00022692"/>
    </source>
</evidence>
<dbReference type="InterPro" id="IPR011701">
    <property type="entry name" value="MFS"/>
</dbReference>
<dbReference type="SUPFAM" id="SSF103473">
    <property type="entry name" value="MFS general substrate transporter"/>
    <property type="match status" value="1"/>
</dbReference>
<accession>A0A9X7QN12</accession>
<dbReference type="Gene3D" id="1.20.1250.20">
    <property type="entry name" value="MFS general substrate transporter like domains"/>
    <property type="match status" value="2"/>
</dbReference>
<dbReference type="AlphaFoldDB" id="A0A9X7QN12"/>
<dbReference type="RefSeq" id="WP_208742963.1">
    <property type="nucleotide sequence ID" value="NZ_CP031778.1"/>
</dbReference>
<dbReference type="InterPro" id="IPR020846">
    <property type="entry name" value="MFS_dom"/>
</dbReference>
<evidence type="ECO:0000256" key="3">
    <source>
        <dbReference type="ARBA" id="ARBA00022475"/>
    </source>
</evidence>
<evidence type="ECO:0000256" key="7">
    <source>
        <dbReference type="SAM" id="Phobius"/>
    </source>
</evidence>
<feature type="transmembrane region" description="Helical" evidence="7">
    <location>
        <begin position="402"/>
        <end position="422"/>
    </location>
</feature>
<feature type="transmembrane region" description="Helical" evidence="7">
    <location>
        <begin position="428"/>
        <end position="445"/>
    </location>
</feature>
<keyword evidence="2" id="KW-0813">Transport</keyword>
<organism evidence="9 10">
    <name type="scientific">Bacillus cereus</name>
    <dbReference type="NCBI Taxonomy" id="1396"/>
    <lineage>
        <taxon>Bacteria</taxon>
        <taxon>Bacillati</taxon>
        <taxon>Bacillota</taxon>
        <taxon>Bacilli</taxon>
        <taxon>Bacillales</taxon>
        <taxon>Bacillaceae</taxon>
        <taxon>Bacillus</taxon>
        <taxon>Bacillus cereus group</taxon>
    </lineage>
</organism>
<evidence type="ECO:0000256" key="5">
    <source>
        <dbReference type="ARBA" id="ARBA00022989"/>
    </source>
</evidence>
<evidence type="ECO:0000256" key="2">
    <source>
        <dbReference type="ARBA" id="ARBA00022448"/>
    </source>
</evidence>